<gene>
    <name evidence="2" type="ORF">S01H1_41515</name>
</gene>
<accession>X0U3S2</accession>
<proteinExistence type="predicted"/>
<evidence type="ECO:0000313" key="2">
    <source>
        <dbReference type="EMBL" id="GAG00220.1"/>
    </source>
</evidence>
<organism evidence="2">
    <name type="scientific">marine sediment metagenome</name>
    <dbReference type="NCBI Taxonomy" id="412755"/>
    <lineage>
        <taxon>unclassified sequences</taxon>
        <taxon>metagenomes</taxon>
        <taxon>ecological metagenomes</taxon>
    </lineage>
</organism>
<dbReference type="AlphaFoldDB" id="X0U3S2"/>
<reference evidence="2" key="1">
    <citation type="journal article" date="2014" name="Front. Microbiol.">
        <title>High frequency of phylogenetically diverse reductive dehalogenase-homologous genes in deep subseafloor sedimentary metagenomes.</title>
        <authorList>
            <person name="Kawai M."/>
            <person name="Futagami T."/>
            <person name="Toyoda A."/>
            <person name="Takaki Y."/>
            <person name="Nishi S."/>
            <person name="Hori S."/>
            <person name="Arai W."/>
            <person name="Tsubouchi T."/>
            <person name="Morono Y."/>
            <person name="Uchiyama I."/>
            <person name="Ito T."/>
            <person name="Fujiyama A."/>
            <person name="Inagaki F."/>
            <person name="Takami H."/>
        </authorList>
    </citation>
    <scope>NUCLEOTIDE SEQUENCE</scope>
    <source>
        <strain evidence="2">Expedition CK06-06</strain>
    </source>
</reference>
<protein>
    <submittedName>
        <fullName evidence="2">Uncharacterized protein</fullName>
    </submittedName>
</protein>
<name>X0U3S2_9ZZZZ</name>
<evidence type="ECO:0000256" key="1">
    <source>
        <dbReference type="SAM" id="Phobius"/>
    </source>
</evidence>
<keyword evidence="1" id="KW-1133">Transmembrane helix</keyword>
<comment type="caution">
    <text evidence="2">The sequence shown here is derived from an EMBL/GenBank/DDBJ whole genome shotgun (WGS) entry which is preliminary data.</text>
</comment>
<feature type="transmembrane region" description="Helical" evidence="1">
    <location>
        <begin position="26"/>
        <end position="44"/>
    </location>
</feature>
<sequence length="50" mass="5613">VIVLLALDWAALHDILKGEPNVVLEYGLLGFSLVVIGSLVYYCLRNRRRA</sequence>
<keyword evidence="1" id="KW-0472">Membrane</keyword>
<keyword evidence="1" id="KW-0812">Transmembrane</keyword>
<feature type="non-terminal residue" evidence="2">
    <location>
        <position position="1"/>
    </location>
</feature>
<dbReference type="EMBL" id="BARS01026336">
    <property type="protein sequence ID" value="GAG00220.1"/>
    <property type="molecule type" value="Genomic_DNA"/>
</dbReference>